<accession>M1T7R1</accession>
<protein>
    <submittedName>
        <fullName evidence="4">NonHMGSry</fullName>
    </submittedName>
</protein>
<dbReference type="EMBL" id="KC215141">
    <property type="protein sequence ID" value="AGG39657.1"/>
    <property type="molecule type" value="Genomic_DNA"/>
</dbReference>
<reference evidence="4" key="1">
    <citation type="journal article" date="2013" name="BMC Genomics">
        <title>Analysis of Sry duplications on the Rattus norvegicus Y-chromosome.</title>
        <authorList>
            <person name="Prokop J.W."/>
            <person name="Underwood A.C."/>
            <person name="Turner M.E."/>
            <person name="Miller N."/>
            <person name="Pietrzak D."/>
            <person name="Scott S."/>
            <person name="Smith C."/>
            <person name="Milsted A."/>
        </authorList>
    </citation>
    <scope>NUCLEOTIDE SEQUENCE</scope>
    <source>
        <strain evidence="4">SD/hsd</strain>
        <strain evidence="2">SHR/Akr</strain>
        <strain evidence="3">Wky/Akr</strain>
    </source>
</reference>
<dbReference type="EMBL" id="KC215140">
    <property type="protein sequence ID" value="AGG39656.1"/>
    <property type="molecule type" value="Genomic_DNA"/>
</dbReference>
<sequence>MEGHVKRPMNAFMVWSRGERHKWPNGPAEYPACKIQTSADSWDISGKTLQKPKKKKKTQQQQQKNQPFLSGGTRTYTERNTQNIRISLIGGQKCHREWQPAAVGQQRTHHHIQIMTEVEQPTCPPRTWFRAEIFLVFKTN</sequence>
<evidence type="ECO:0000313" key="2">
    <source>
        <dbReference type="EMBL" id="AGG39655.1"/>
    </source>
</evidence>
<dbReference type="EMBL" id="KC215139">
    <property type="protein sequence ID" value="AGG39655.1"/>
    <property type="molecule type" value="Genomic_DNA"/>
</dbReference>
<name>M1T7R1_RAT</name>
<dbReference type="AlphaFoldDB" id="M1T7R1"/>
<proteinExistence type="predicted"/>
<organism evidence="4">
    <name type="scientific">Rattus norvegicus</name>
    <name type="common">Rat</name>
    <dbReference type="NCBI Taxonomy" id="10116"/>
    <lineage>
        <taxon>Eukaryota</taxon>
        <taxon>Metazoa</taxon>
        <taxon>Chordata</taxon>
        <taxon>Craniata</taxon>
        <taxon>Vertebrata</taxon>
        <taxon>Euteleostomi</taxon>
        <taxon>Mammalia</taxon>
        <taxon>Eutheria</taxon>
        <taxon>Euarchontoglires</taxon>
        <taxon>Glires</taxon>
        <taxon>Rodentia</taxon>
        <taxon>Myomorpha</taxon>
        <taxon>Muroidea</taxon>
        <taxon>Muridae</taxon>
        <taxon>Murinae</taxon>
        <taxon>Rattus</taxon>
    </lineage>
</organism>
<feature type="region of interest" description="Disordered" evidence="1">
    <location>
        <begin position="46"/>
        <end position="76"/>
    </location>
</feature>
<evidence type="ECO:0000256" key="1">
    <source>
        <dbReference type="SAM" id="MobiDB-lite"/>
    </source>
</evidence>
<evidence type="ECO:0000313" key="3">
    <source>
        <dbReference type="EMBL" id="AGG39656.1"/>
    </source>
</evidence>
<evidence type="ECO:0000313" key="4">
    <source>
        <dbReference type="EMBL" id="AGG39657.1"/>
    </source>
</evidence>